<dbReference type="EMBL" id="LNIX01000011">
    <property type="protein sequence ID" value="OXA48558.1"/>
    <property type="molecule type" value="Genomic_DNA"/>
</dbReference>
<feature type="transmembrane region" description="Helical" evidence="1">
    <location>
        <begin position="267"/>
        <end position="290"/>
    </location>
</feature>
<sequence>MESTRFFKMLRISLHFTNYFGSSPYITKPWDAKYPGTFLVKTSPFLVRKCYAGWTMVLCHTIFFAARGVTSILRKDFGSFCFSMLFCSICCNLLSTMLIFLVTPKHFSQMMNAQYVYFMEYHRRWMPSYNPETSSVNKILDLMAFTTVFSVVLTHILCFLHFLALPKTSIYISSLNILQFRHCFMQKLAYMGFAVFYFHFFGTVYSLILFHCLVAKTYIWFIFHKIVRDFRCILGDGRKHGTITELRHPDNLPIAFRSLQVIHRVTISIYGPILLPTETFCGGIVILGVYMLVRHSQDLNTTTFSIVTTWSISMFLMYTIILRVAGIMFLKSKKTIDSWKHWGESDELRRFWRSEWARKHIGKFRKSCRPLAIEFPGYYRFNNLSMLKFIQGIVRGSLRVLLALK</sequence>
<evidence type="ECO:0000313" key="3">
    <source>
        <dbReference type="Proteomes" id="UP000198287"/>
    </source>
</evidence>
<dbReference type="Proteomes" id="UP000198287">
    <property type="component" value="Unassembled WGS sequence"/>
</dbReference>
<dbReference type="AlphaFoldDB" id="A0A226DU73"/>
<accession>A0A226DU73</accession>
<feature type="transmembrane region" description="Helical" evidence="1">
    <location>
        <begin position="81"/>
        <end position="102"/>
    </location>
</feature>
<feature type="transmembrane region" description="Helical" evidence="1">
    <location>
        <begin position="51"/>
        <end position="69"/>
    </location>
</feature>
<keyword evidence="1" id="KW-0812">Transmembrane</keyword>
<organism evidence="2 3">
    <name type="scientific">Folsomia candida</name>
    <name type="common">Springtail</name>
    <dbReference type="NCBI Taxonomy" id="158441"/>
    <lineage>
        <taxon>Eukaryota</taxon>
        <taxon>Metazoa</taxon>
        <taxon>Ecdysozoa</taxon>
        <taxon>Arthropoda</taxon>
        <taxon>Hexapoda</taxon>
        <taxon>Collembola</taxon>
        <taxon>Entomobryomorpha</taxon>
        <taxon>Isotomoidea</taxon>
        <taxon>Isotomidae</taxon>
        <taxon>Proisotominae</taxon>
        <taxon>Folsomia</taxon>
    </lineage>
</organism>
<keyword evidence="1" id="KW-1133">Transmembrane helix</keyword>
<comment type="caution">
    <text evidence="2">The sequence shown here is derived from an EMBL/GenBank/DDBJ whole genome shotgun (WGS) entry which is preliminary data.</text>
</comment>
<feature type="transmembrane region" description="Helical" evidence="1">
    <location>
        <begin position="142"/>
        <end position="165"/>
    </location>
</feature>
<feature type="transmembrane region" description="Helical" evidence="1">
    <location>
        <begin position="310"/>
        <end position="330"/>
    </location>
</feature>
<proteinExistence type="predicted"/>
<keyword evidence="1" id="KW-0472">Membrane</keyword>
<reference evidence="2 3" key="1">
    <citation type="submission" date="2015-12" db="EMBL/GenBank/DDBJ databases">
        <title>The genome of Folsomia candida.</title>
        <authorList>
            <person name="Faddeeva A."/>
            <person name="Derks M.F."/>
            <person name="Anvar Y."/>
            <person name="Smit S."/>
            <person name="Van Straalen N."/>
            <person name="Roelofs D."/>
        </authorList>
    </citation>
    <scope>NUCLEOTIDE SEQUENCE [LARGE SCALE GENOMIC DNA]</scope>
    <source>
        <strain evidence="2 3">VU population</strain>
        <tissue evidence="2">Whole body</tissue>
    </source>
</reference>
<gene>
    <name evidence="2" type="ORF">Fcan01_16665</name>
</gene>
<evidence type="ECO:0000256" key="1">
    <source>
        <dbReference type="SAM" id="Phobius"/>
    </source>
</evidence>
<name>A0A226DU73_FOLCA</name>
<protein>
    <submittedName>
        <fullName evidence="2">Uncharacterized protein</fullName>
    </submittedName>
</protein>
<feature type="transmembrane region" description="Helical" evidence="1">
    <location>
        <begin position="204"/>
        <end position="223"/>
    </location>
</feature>
<evidence type="ECO:0000313" key="2">
    <source>
        <dbReference type="EMBL" id="OXA48558.1"/>
    </source>
</evidence>
<keyword evidence="3" id="KW-1185">Reference proteome</keyword>